<reference evidence="2 3" key="1">
    <citation type="submission" date="2017-08" db="EMBL/GenBank/DDBJ databases">
        <title>Infants hospitalized years apart are colonized by the same room-sourced microbial strains.</title>
        <authorList>
            <person name="Brooks B."/>
            <person name="Olm M.R."/>
            <person name="Firek B.A."/>
            <person name="Baker R."/>
            <person name="Thomas B.C."/>
            <person name="Morowitz M.J."/>
            <person name="Banfield J.F."/>
        </authorList>
    </citation>
    <scope>NUCLEOTIDE SEQUENCE [LARGE SCALE GENOMIC DNA]</scope>
    <source>
        <strain evidence="2">S2_003_000_R2_14</strain>
    </source>
</reference>
<sequence>MATIDFTCQKCEGTFELDSQDLIDGTEKLECPHCENKLTKSANEDFTAALGDLVAAMSAISKKFTASVELDSEDLGAADLDEDEDDDDDDEEDDSDDDDDDDDEDDDDDDDDAEDVDDDR</sequence>
<evidence type="ECO:0000313" key="2">
    <source>
        <dbReference type="EMBL" id="PZR16041.1"/>
    </source>
</evidence>
<comment type="caution">
    <text evidence="2">The sequence shown here is derived from an EMBL/GenBank/DDBJ whole genome shotgun (WGS) entry which is preliminary data.</text>
</comment>
<organism evidence="2 3">
    <name type="scientific">Archangium gephyra</name>
    <dbReference type="NCBI Taxonomy" id="48"/>
    <lineage>
        <taxon>Bacteria</taxon>
        <taxon>Pseudomonadati</taxon>
        <taxon>Myxococcota</taxon>
        <taxon>Myxococcia</taxon>
        <taxon>Myxococcales</taxon>
        <taxon>Cystobacterineae</taxon>
        <taxon>Archangiaceae</taxon>
        <taxon>Archangium</taxon>
    </lineage>
</organism>
<gene>
    <name evidence="2" type="ORF">DI536_07020</name>
</gene>
<dbReference type="AlphaFoldDB" id="A0A2W5VZ84"/>
<proteinExistence type="predicted"/>
<evidence type="ECO:0000313" key="3">
    <source>
        <dbReference type="Proteomes" id="UP000249061"/>
    </source>
</evidence>
<protein>
    <submittedName>
        <fullName evidence="2">Uncharacterized protein</fullName>
    </submittedName>
</protein>
<dbReference type="Gene3D" id="2.20.28.30">
    <property type="entry name" value="RNA polymerase ii, chain L"/>
    <property type="match status" value="1"/>
</dbReference>
<feature type="region of interest" description="Disordered" evidence="1">
    <location>
        <begin position="70"/>
        <end position="120"/>
    </location>
</feature>
<dbReference type="EMBL" id="QFQP01000004">
    <property type="protein sequence ID" value="PZR16041.1"/>
    <property type="molecule type" value="Genomic_DNA"/>
</dbReference>
<evidence type="ECO:0000256" key="1">
    <source>
        <dbReference type="SAM" id="MobiDB-lite"/>
    </source>
</evidence>
<accession>A0A2W5VZ84</accession>
<name>A0A2W5VZ84_9BACT</name>
<dbReference type="Proteomes" id="UP000249061">
    <property type="component" value="Unassembled WGS sequence"/>
</dbReference>